<comment type="caution">
    <text evidence="2">The sequence shown here is derived from an EMBL/GenBank/DDBJ whole genome shotgun (WGS) entry which is preliminary data.</text>
</comment>
<feature type="compositionally biased region" description="Low complexity" evidence="1">
    <location>
        <begin position="7"/>
        <end position="20"/>
    </location>
</feature>
<sequence length="478" mass="52172">MAKETAVRGSVIGSSSGAVASREERATAGRAVRDRVPLAAQAALVTAGRSDPVAQLEGQAASRVPELVPIRYGRMLDSPFTFYRGGALIMASDLSQSPHSGLIVQLCGDAHLSNFGVYASPERKLVFDVNDFDETHPGPFEWDVKRLAASLEVAARGNGFSAKKCRKVVLQAVAGYRDTVTSFSHRGNLEVWYSHLDMEELLPQIGQQLDAKRETRMRSMLAKARTRDSVQALAKLTTMVDGRPRIVSQPPLVVPVEELWGEDEAKVTYERLTKLLGSYRRTLQSDRRHLLEQFTLVQIARKVVGVGSVGTRAWILLFEGLDGTDPLFLQAKEAQKSVLSGFTKANGFKNQGERVVAGQHLMQATSDIFLGWDRVLGPDGVERDFYLRQLRDGKASAIVESQAPDTMGLYGRLCGQALARAHARSGDRVAITGYLGEGDEFDQAIADFATSYADLNELDHALLVEAVRSGRVTAQSGI</sequence>
<dbReference type="Proteomes" id="UP000293764">
    <property type="component" value="Unassembled WGS sequence"/>
</dbReference>
<dbReference type="EMBL" id="SDWW01000026">
    <property type="protein sequence ID" value="RYV50798.1"/>
    <property type="molecule type" value="Genomic_DNA"/>
</dbReference>
<dbReference type="AlphaFoldDB" id="A0A4Q5MYK8"/>
<evidence type="ECO:0000313" key="3">
    <source>
        <dbReference type="Proteomes" id="UP000293764"/>
    </source>
</evidence>
<dbReference type="InterPro" id="IPR018721">
    <property type="entry name" value="DUF2252"/>
</dbReference>
<evidence type="ECO:0000256" key="1">
    <source>
        <dbReference type="SAM" id="MobiDB-lite"/>
    </source>
</evidence>
<accession>A0A4Q5MYK8</accession>
<feature type="region of interest" description="Disordered" evidence="1">
    <location>
        <begin position="1"/>
        <end position="26"/>
    </location>
</feature>
<dbReference type="Pfam" id="PF10009">
    <property type="entry name" value="DUF2252"/>
    <property type="match status" value="1"/>
</dbReference>
<reference evidence="2 3" key="1">
    <citation type="submission" date="2019-01" db="EMBL/GenBank/DDBJ databases">
        <title>Novel species of Cellulomonas.</title>
        <authorList>
            <person name="Liu Q."/>
            <person name="Xin Y.-H."/>
        </authorList>
    </citation>
    <scope>NUCLEOTIDE SEQUENCE [LARGE SCALE GENOMIC DNA]</scope>
    <source>
        <strain evidence="2 3">HLT2-17</strain>
    </source>
</reference>
<evidence type="ECO:0000313" key="2">
    <source>
        <dbReference type="EMBL" id="RYV50798.1"/>
    </source>
</evidence>
<dbReference type="PANTHER" id="PTHR39441:SF1">
    <property type="entry name" value="DUF2252 DOMAIN-CONTAINING PROTEIN"/>
    <property type="match status" value="1"/>
</dbReference>
<gene>
    <name evidence="2" type="ORF">EUA98_11645</name>
</gene>
<organism evidence="2 3">
    <name type="scientific">Pengzhenrongella frigida</name>
    <dbReference type="NCBI Taxonomy" id="1259133"/>
    <lineage>
        <taxon>Bacteria</taxon>
        <taxon>Bacillati</taxon>
        <taxon>Actinomycetota</taxon>
        <taxon>Actinomycetes</taxon>
        <taxon>Micrococcales</taxon>
        <taxon>Pengzhenrongella</taxon>
    </lineage>
</organism>
<name>A0A4Q5MYK8_9MICO</name>
<proteinExistence type="predicted"/>
<protein>
    <submittedName>
        <fullName evidence="2">DUF2252 domain-containing protein</fullName>
    </submittedName>
</protein>
<keyword evidence="3" id="KW-1185">Reference proteome</keyword>
<dbReference type="OrthoDB" id="1491115at2"/>
<dbReference type="PANTHER" id="PTHR39441">
    <property type="entry name" value="DUF2252 DOMAIN-CONTAINING PROTEIN"/>
    <property type="match status" value="1"/>
</dbReference>